<evidence type="ECO:0000313" key="10">
    <source>
        <dbReference type="Proteomes" id="UP001596501"/>
    </source>
</evidence>
<evidence type="ECO:0000256" key="4">
    <source>
        <dbReference type="ARBA" id="ARBA00022692"/>
    </source>
</evidence>
<keyword evidence="4 7" id="KW-0812">Transmembrane</keyword>
<feature type="transmembrane region" description="Helical" evidence="7">
    <location>
        <begin position="43"/>
        <end position="69"/>
    </location>
</feature>
<keyword evidence="5 7" id="KW-1133">Transmembrane helix</keyword>
<sequence>MFRHVFWFLAWAAVAVALALLVGQNHASVTVFWPPYRIDLSFNLVLFGVAAVFVLLHLSWRGASSLAAMPGRARRWRARQLERAAMSGVMDALSNQLAGRFVRAQTAAQEALDHLKQLPDHDLPRHGQLTALAHLLVAESAHALQNRDTRDHHQRLAIAPGLVRQGNETREGALLRAARWAVEDRDANAAAAWLGELPQGAARRIVALRLRLRVARMQRDATAALEMARVLAKHRAFSSDAAPAVLRGLVLDAFKGARDLPQLQAIWRQLDPAEQAMPELAIAAAERLHALAASQGRDGGSPDGGADEAALVARDMVLGVWSQYAALDAHWRARLVKVLARRMDVNDTGWLARIEQMQRQLPNDPFLQYLGGHVCLQRQLWGKAAQLLSQASTGLVDAELLRQTWCGLALLAEERGDATAAQAAWRKAAQTV</sequence>
<protein>
    <submittedName>
        <fullName evidence="9">Heme biosynthesis HemY N-terminal domain-containing protein</fullName>
    </submittedName>
</protein>
<evidence type="ECO:0000256" key="6">
    <source>
        <dbReference type="ARBA" id="ARBA00023136"/>
    </source>
</evidence>
<dbReference type="EMBL" id="JBHTCA010000003">
    <property type="protein sequence ID" value="MFC7408411.1"/>
    <property type="molecule type" value="Genomic_DNA"/>
</dbReference>
<proteinExistence type="predicted"/>
<comment type="caution">
    <text evidence="9">The sequence shown here is derived from an EMBL/GenBank/DDBJ whole genome shotgun (WGS) entry which is preliminary data.</text>
</comment>
<evidence type="ECO:0000259" key="8">
    <source>
        <dbReference type="Pfam" id="PF07219"/>
    </source>
</evidence>
<dbReference type="RefSeq" id="WP_382220629.1">
    <property type="nucleotide sequence ID" value="NZ_JBHTCA010000003.1"/>
</dbReference>
<evidence type="ECO:0000256" key="5">
    <source>
        <dbReference type="ARBA" id="ARBA00022989"/>
    </source>
</evidence>
<comment type="subcellular location">
    <subcellularLocation>
        <location evidence="2">Cell membrane</location>
    </subcellularLocation>
    <subcellularLocation>
        <location evidence="1">Membrane</location>
        <topology evidence="1">Multi-pass membrane protein</topology>
    </subcellularLocation>
</comment>
<dbReference type="NCBIfam" id="TIGR00540">
    <property type="entry name" value="TPR_hemY_coli"/>
    <property type="match status" value="1"/>
</dbReference>
<dbReference type="InterPro" id="IPR005254">
    <property type="entry name" value="Heme_biosyn_assoc_TPR_pro"/>
</dbReference>
<organism evidence="9 10">
    <name type="scientific">Hydrogenophaga atypica</name>
    <dbReference type="NCBI Taxonomy" id="249409"/>
    <lineage>
        <taxon>Bacteria</taxon>
        <taxon>Pseudomonadati</taxon>
        <taxon>Pseudomonadota</taxon>
        <taxon>Betaproteobacteria</taxon>
        <taxon>Burkholderiales</taxon>
        <taxon>Comamonadaceae</taxon>
        <taxon>Hydrogenophaga</taxon>
    </lineage>
</organism>
<evidence type="ECO:0000313" key="9">
    <source>
        <dbReference type="EMBL" id="MFC7408411.1"/>
    </source>
</evidence>
<dbReference type="Proteomes" id="UP001596501">
    <property type="component" value="Unassembled WGS sequence"/>
</dbReference>
<dbReference type="Pfam" id="PF07219">
    <property type="entry name" value="HemY_N"/>
    <property type="match status" value="1"/>
</dbReference>
<feature type="domain" description="HemY N-terminal" evidence="8">
    <location>
        <begin position="29"/>
        <end position="119"/>
    </location>
</feature>
<keyword evidence="3" id="KW-1003">Cell membrane</keyword>
<reference evidence="10" key="1">
    <citation type="journal article" date="2019" name="Int. J. Syst. Evol. Microbiol.">
        <title>The Global Catalogue of Microorganisms (GCM) 10K type strain sequencing project: providing services to taxonomists for standard genome sequencing and annotation.</title>
        <authorList>
            <consortium name="The Broad Institute Genomics Platform"/>
            <consortium name="The Broad Institute Genome Sequencing Center for Infectious Disease"/>
            <person name="Wu L."/>
            <person name="Ma J."/>
        </authorList>
    </citation>
    <scope>NUCLEOTIDE SEQUENCE [LARGE SCALE GENOMIC DNA]</scope>
    <source>
        <strain evidence="10">CGMCC 1.12371</strain>
    </source>
</reference>
<evidence type="ECO:0000256" key="3">
    <source>
        <dbReference type="ARBA" id="ARBA00022475"/>
    </source>
</evidence>
<keyword evidence="6 7" id="KW-0472">Membrane</keyword>
<evidence type="ECO:0000256" key="2">
    <source>
        <dbReference type="ARBA" id="ARBA00004236"/>
    </source>
</evidence>
<dbReference type="InterPro" id="IPR010817">
    <property type="entry name" value="HemY_N"/>
</dbReference>
<name>A0ABW2QGK3_9BURK</name>
<keyword evidence="10" id="KW-1185">Reference proteome</keyword>
<evidence type="ECO:0000256" key="1">
    <source>
        <dbReference type="ARBA" id="ARBA00004141"/>
    </source>
</evidence>
<evidence type="ECO:0000256" key="7">
    <source>
        <dbReference type="SAM" id="Phobius"/>
    </source>
</evidence>
<accession>A0ABW2QGK3</accession>
<gene>
    <name evidence="9" type="ORF">ACFQPB_06025</name>
</gene>